<evidence type="ECO:0000313" key="2">
    <source>
        <dbReference type="EMBL" id="KHK90948.1"/>
    </source>
</evidence>
<sequence length="325" mass="37297">MSAELSESLDHFYRGESDDLYWTDSSWFSWAIPEKDICGLVWTHFRPNMNCLCGGPAMWDLSGQHVWEFPFFDFQTMRRLPEGRYAVDYDKYDFTTPWSLSVKMIEPLQTYRISYDRAGFRLDLEFNAIAPPNIMNRPSPEQLKSAFKLHFEQPGRIHGFVELEGERHEVDTFSIRDGGHGPRFMEMSPPGGYAWSTADEKTGFHVLAPGSGEGPQSKVIGGYILRDGVLSPTVDGARRVLERSGPRPEVIEVKATDELGRELHAIGRAQVPAEFMLYPDRGQWWTLFKWDYEGASGAVGEDQEYYGIHEFRKWHRAGPEGWAKR</sequence>
<organism evidence="2 3">
    <name type="scientific">Novosphingobium malaysiense</name>
    <dbReference type="NCBI Taxonomy" id="1348853"/>
    <lineage>
        <taxon>Bacteria</taxon>
        <taxon>Pseudomonadati</taxon>
        <taxon>Pseudomonadota</taxon>
        <taxon>Alphaproteobacteria</taxon>
        <taxon>Sphingomonadales</taxon>
        <taxon>Sphingomonadaceae</taxon>
        <taxon>Novosphingobium</taxon>
    </lineage>
</organism>
<gene>
    <name evidence="2" type="ORF">LK12_08355</name>
</gene>
<accession>A0A0B1ZNU7</accession>
<evidence type="ECO:0000313" key="3">
    <source>
        <dbReference type="Proteomes" id="UP000031057"/>
    </source>
</evidence>
<evidence type="ECO:0000259" key="1">
    <source>
        <dbReference type="Pfam" id="PF23213"/>
    </source>
</evidence>
<dbReference type="SUPFAM" id="SSF159245">
    <property type="entry name" value="AttH-like"/>
    <property type="match status" value="1"/>
</dbReference>
<name>A0A0B1ZNU7_9SPHN</name>
<dbReference type="EMBL" id="JTDI01000003">
    <property type="protein sequence ID" value="KHK90948.1"/>
    <property type="molecule type" value="Genomic_DNA"/>
</dbReference>
<proteinExistence type="predicted"/>
<reference evidence="2 3" key="1">
    <citation type="submission" date="2014-10" db="EMBL/GenBank/DDBJ databases">
        <title>Genome sequence of Novosphingobium malaysiense MUSC 273(T).</title>
        <authorList>
            <person name="Lee L.-H."/>
        </authorList>
    </citation>
    <scope>NUCLEOTIDE SEQUENCE [LARGE SCALE GENOMIC DNA]</scope>
    <source>
        <strain evidence="2 3">MUSC 273</strain>
    </source>
</reference>
<dbReference type="AlphaFoldDB" id="A0A0B1ZNU7"/>
<dbReference type="RefSeq" id="WP_039282017.1">
    <property type="nucleotide sequence ID" value="NZ_JTDI01000003.1"/>
</dbReference>
<protein>
    <recommendedName>
        <fullName evidence="1">DUF7065 domain-containing protein</fullName>
    </recommendedName>
</protein>
<feature type="domain" description="DUF7065" evidence="1">
    <location>
        <begin position="122"/>
        <end position="183"/>
    </location>
</feature>
<dbReference type="Pfam" id="PF23213">
    <property type="entry name" value="DUF7065"/>
    <property type="match status" value="1"/>
</dbReference>
<dbReference type="InterPro" id="IPR055493">
    <property type="entry name" value="DUF7065"/>
</dbReference>
<comment type="caution">
    <text evidence="2">The sequence shown here is derived from an EMBL/GenBank/DDBJ whole genome shotgun (WGS) entry which is preliminary data.</text>
</comment>
<dbReference type="Proteomes" id="UP000031057">
    <property type="component" value="Unassembled WGS sequence"/>
</dbReference>
<keyword evidence="3" id="KW-1185">Reference proteome</keyword>
<dbReference type="OrthoDB" id="7054648at2"/>
<dbReference type="STRING" id="1348853.LK12_08355"/>